<dbReference type="PANTHER" id="PTHR30193:SF41">
    <property type="entry name" value="DIACETYLCHITOBIOSE UPTAKE SYSTEM PERMEASE PROTEIN NGCF"/>
    <property type="match status" value="1"/>
</dbReference>
<dbReference type="PROSITE" id="PS50928">
    <property type="entry name" value="ABC_TM1"/>
    <property type="match status" value="1"/>
</dbReference>
<keyword evidence="4 7" id="KW-0812">Transmembrane</keyword>
<name>A0ABQ4DRJ5_9CELL</name>
<gene>
    <name evidence="10" type="ORF">Cph01nite_33640</name>
</gene>
<dbReference type="Pfam" id="PF00528">
    <property type="entry name" value="BPD_transp_1"/>
    <property type="match status" value="1"/>
</dbReference>
<evidence type="ECO:0000259" key="9">
    <source>
        <dbReference type="PROSITE" id="PS50928"/>
    </source>
</evidence>
<comment type="subcellular location">
    <subcellularLocation>
        <location evidence="1 7">Cell membrane</location>
        <topology evidence="1 7">Multi-pass membrane protein</topology>
    </subcellularLocation>
</comment>
<evidence type="ECO:0000256" key="2">
    <source>
        <dbReference type="ARBA" id="ARBA00022448"/>
    </source>
</evidence>
<feature type="transmembrane region" description="Helical" evidence="7">
    <location>
        <begin position="187"/>
        <end position="209"/>
    </location>
</feature>
<keyword evidence="5 7" id="KW-1133">Transmembrane helix</keyword>
<keyword evidence="3" id="KW-1003">Cell membrane</keyword>
<evidence type="ECO:0000256" key="4">
    <source>
        <dbReference type="ARBA" id="ARBA00022692"/>
    </source>
</evidence>
<organism evidence="10 11">
    <name type="scientific">Cellulomonas phragmiteti</name>
    <dbReference type="NCBI Taxonomy" id="478780"/>
    <lineage>
        <taxon>Bacteria</taxon>
        <taxon>Bacillati</taxon>
        <taxon>Actinomycetota</taxon>
        <taxon>Actinomycetes</taxon>
        <taxon>Micrococcales</taxon>
        <taxon>Cellulomonadaceae</taxon>
        <taxon>Cellulomonas</taxon>
    </lineage>
</organism>
<reference evidence="10 11" key="1">
    <citation type="submission" date="2021-01" db="EMBL/GenBank/DDBJ databases">
        <title>Whole genome shotgun sequence of Cellulomonas phragmiteti NBRC 110785.</title>
        <authorList>
            <person name="Komaki H."/>
            <person name="Tamura T."/>
        </authorList>
    </citation>
    <scope>NUCLEOTIDE SEQUENCE [LARGE SCALE GENOMIC DNA]</scope>
    <source>
        <strain evidence="10 11">NBRC 110785</strain>
    </source>
</reference>
<dbReference type="InterPro" id="IPR051393">
    <property type="entry name" value="ABC_transporter_permease"/>
</dbReference>
<keyword evidence="11" id="KW-1185">Reference proteome</keyword>
<evidence type="ECO:0000313" key="10">
    <source>
        <dbReference type="EMBL" id="GIG41602.1"/>
    </source>
</evidence>
<accession>A0ABQ4DRJ5</accession>
<evidence type="ECO:0000256" key="6">
    <source>
        <dbReference type="ARBA" id="ARBA00023136"/>
    </source>
</evidence>
<dbReference type="SUPFAM" id="SSF161098">
    <property type="entry name" value="MetI-like"/>
    <property type="match status" value="1"/>
</dbReference>
<dbReference type="EMBL" id="BONP01000031">
    <property type="protein sequence ID" value="GIG41602.1"/>
    <property type="molecule type" value="Genomic_DNA"/>
</dbReference>
<dbReference type="Gene3D" id="1.10.3720.10">
    <property type="entry name" value="MetI-like"/>
    <property type="match status" value="1"/>
</dbReference>
<feature type="transmembrane region" description="Helical" evidence="7">
    <location>
        <begin position="245"/>
        <end position="266"/>
    </location>
</feature>
<dbReference type="Proteomes" id="UP000614741">
    <property type="component" value="Unassembled WGS sequence"/>
</dbReference>
<feature type="transmembrane region" description="Helical" evidence="7">
    <location>
        <begin position="104"/>
        <end position="126"/>
    </location>
</feature>
<feature type="transmembrane region" description="Helical" evidence="7">
    <location>
        <begin position="138"/>
        <end position="159"/>
    </location>
</feature>
<dbReference type="InterPro" id="IPR000515">
    <property type="entry name" value="MetI-like"/>
</dbReference>
<comment type="similarity">
    <text evidence="7">Belongs to the binding-protein-dependent transport system permease family.</text>
</comment>
<dbReference type="InterPro" id="IPR035906">
    <property type="entry name" value="MetI-like_sf"/>
</dbReference>
<feature type="transmembrane region" description="Helical" evidence="7">
    <location>
        <begin position="38"/>
        <end position="61"/>
    </location>
</feature>
<feature type="transmembrane region" description="Helical" evidence="7">
    <location>
        <begin position="295"/>
        <end position="313"/>
    </location>
</feature>
<keyword evidence="6 7" id="KW-0472">Membrane</keyword>
<evidence type="ECO:0000256" key="3">
    <source>
        <dbReference type="ARBA" id="ARBA00022475"/>
    </source>
</evidence>
<evidence type="ECO:0000256" key="8">
    <source>
        <dbReference type="SAM" id="MobiDB-lite"/>
    </source>
</evidence>
<sequence length="322" mass="34426">MSATRTTGTSGVRGAVGTTSHSQEDRRRALRARRLRRGWVALGLVVPAAVAYAVFVLRPLALTVQYSFYKWNGVTESTWVGLDNYTRLLGDARMLGSIGNALQLIVYFSFIPVILGLLAAATIRKFATSRLALVSRTVLFLPQVIPLVAAGIMWTWLLATDGLVNELMRAIGLGGVTRAWLGDTNTALPAVGVIGAWVALGLCLILLLAGMSKIDPALYEAARIDGAGAVREFFSITLPSVRQEVGVAVTVTVISALAAFDIVYISTQGGPANSTMVPGLEIYYLGFFSREVGQASALAVVFMALVLAVVLPIQRLTREDAR</sequence>
<evidence type="ECO:0000313" key="11">
    <source>
        <dbReference type="Proteomes" id="UP000614741"/>
    </source>
</evidence>
<proteinExistence type="inferred from homology"/>
<protein>
    <submittedName>
        <fullName evidence="10">Sugar ABC transporter permease</fullName>
    </submittedName>
</protein>
<evidence type="ECO:0000256" key="5">
    <source>
        <dbReference type="ARBA" id="ARBA00022989"/>
    </source>
</evidence>
<dbReference type="PANTHER" id="PTHR30193">
    <property type="entry name" value="ABC TRANSPORTER PERMEASE PROTEIN"/>
    <property type="match status" value="1"/>
</dbReference>
<feature type="compositionally biased region" description="Polar residues" evidence="8">
    <location>
        <begin position="1"/>
        <end position="10"/>
    </location>
</feature>
<dbReference type="CDD" id="cd06261">
    <property type="entry name" value="TM_PBP2"/>
    <property type="match status" value="1"/>
</dbReference>
<dbReference type="RefSeq" id="WP_203675892.1">
    <property type="nucleotide sequence ID" value="NZ_BONP01000031.1"/>
</dbReference>
<feature type="region of interest" description="Disordered" evidence="8">
    <location>
        <begin position="1"/>
        <end position="27"/>
    </location>
</feature>
<feature type="domain" description="ABC transmembrane type-1" evidence="9">
    <location>
        <begin position="98"/>
        <end position="313"/>
    </location>
</feature>
<evidence type="ECO:0000256" key="7">
    <source>
        <dbReference type="RuleBase" id="RU363032"/>
    </source>
</evidence>
<comment type="caution">
    <text evidence="10">The sequence shown here is derived from an EMBL/GenBank/DDBJ whole genome shotgun (WGS) entry which is preliminary data.</text>
</comment>
<evidence type="ECO:0000256" key="1">
    <source>
        <dbReference type="ARBA" id="ARBA00004651"/>
    </source>
</evidence>
<keyword evidence="2 7" id="KW-0813">Transport</keyword>